<proteinExistence type="predicted"/>
<evidence type="ECO:0000313" key="3">
    <source>
        <dbReference type="Proteomes" id="UP001152622"/>
    </source>
</evidence>
<protein>
    <submittedName>
        <fullName evidence="2">Uncharacterized protein</fullName>
    </submittedName>
</protein>
<dbReference type="Gene3D" id="3.90.70.80">
    <property type="match status" value="1"/>
</dbReference>
<dbReference type="Proteomes" id="UP001152622">
    <property type="component" value="Chromosome 14"/>
</dbReference>
<accession>A0A9Q1ENI3</accession>
<comment type="caution">
    <text evidence="2">The sequence shown here is derived from an EMBL/GenBank/DDBJ whole genome shotgun (WGS) entry which is preliminary data.</text>
</comment>
<name>A0A9Q1ENI3_SYNKA</name>
<dbReference type="OrthoDB" id="8943006at2759"/>
<keyword evidence="3" id="KW-1185">Reference proteome</keyword>
<sequence length="653" mass="73696">MKDVRPDRRYECIIIDEVDLLLLDQGIQVTYLSSPMVSMQHLNIILTMIWGHACQYGLISTGYQTFECYRTVSFLEEAKNMRDSLAVEKVQDMQNDIDEMKLREDLFSEYCKTLQEIYRNTDEDEQKAVVPIMNEFWGIWLQTKSEEIDQLKRKELLKSLRADLAFAKKLSESQNSPSSSIYHYVKFGNVAMKDKKWDVSARLFQKAIKQDACWAAIAFYNHAYCTIKQQSGDYLTKAKEDLKKAQDSLKYFSEECMAGLNFIKMSSPKSAKGTTSSLEKQFSAKCNMLSFLDKNMSEAIKKLDAIKKKERDAFAMKAPVFTLVSDSEEELQMETFNLYDRGLHYIFSVEEEPHFPWGALAVFSLGVAQIVGGALLTIFTFGTMAQVDLGWQNQLNSSIITVIDSVKEDASGKMKAFLTTIQVTHMGILAADAVSAVLTLSDKFFTGLCKGLEDFKKKRAAQKVKASDLSDSENKMLNNFREEIINTIRTLLAKALVELFHQKFSSHIVNKVQSKVNDAIGGYVSSGLNTEHTEKKLTDAQESTYNAHMPGDKQAGRSGEKSKSHAEKVKNSETTASNVDIKVLSETTGTKVVILTENKDGKLTKMQEMNPSTNDASETVTLVYRPKTDEHPDGHYDVLVNNKTDVKGQMHCR</sequence>
<organism evidence="2 3">
    <name type="scientific">Synaphobranchus kaupii</name>
    <name type="common">Kaup's arrowtooth eel</name>
    <dbReference type="NCBI Taxonomy" id="118154"/>
    <lineage>
        <taxon>Eukaryota</taxon>
        <taxon>Metazoa</taxon>
        <taxon>Chordata</taxon>
        <taxon>Craniata</taxon>
        <taxon>Vertebrata</taxon>
        <taxon>Euteleostomi</taxon>
        <taxon>Actinopterygii</taxon>
        <taxon>Neopterygii</taxon>
        <taxon>Teleostei</taxon>
        <taxon>Anguilliformes</taxon>
        <taxon>Synaphobranchidae</taxon>
        <taxon>Synaphobranchus</taxon>
    </lineage>
</organism>
<gene>
    <name evidence="2" type="ORF">SKAU_G00319850</name>
</gene>
<evidence type="ECO:0000256" key="1">
    <source>
        <dbReference type="SAM" id="MobiDB-lite"/>
    </source>
</evidence>
<reference evidence="2" key="1">
    <citation type="journal article" date="2023" name="Science">
        <title>Genome structures resolve the early diversification of teleost fishes.</title>
        <authorList>
            <person name="Parey E."/>
            <person name="Louis A."/>
            <person name="Montfort J."/>
            <person name="Bouchez O."/>
            <person name="Roques C."/>
            <person name="Iampietro C."/>
            <person name="Lluch J."/>
            <person name="Castinel A."/>
            <person name="Donnadieu C."/>
            <person name="Desvignes T."/>
            <person name="Floi Bucao C."/>
            <person name="Jouanno E."/>
            <person name="Wen M."/>
            <person name="Mejri S."/>
            <person name="Dirks R."/>
            <person name="Jansen H."/>
            <person name="Henkel C."/>
            <person name="Chen W.J."/>
            <person name="Zahm M."/>
            <person name="Cabau C."/>
            <person name="Klopp C."/>
            <person name="Thompson A.W."/>
            <person name="Robinson-Rechavi M."/>
            <person name="Braasch I."/>
            <person name="Lecointre G."/>
            <person name="Bobe J."/>
            <person name="Postlethwait J.H."/>
            <person name="Berthelot C."/>
            <person name="Roest Crollius H."/>
            <person name="Guiguen Y."/>
        </authorList>
    </citation>
    <scope>NUCLEOTIDE SEQUENCE</scope>
    <source>
        <strain evidence="2">WJC10195</strain>
    </source>
</reference>
<feature type="compositionally biased region" description="Basic and acidic residues" evidence="1">
    <location>
        <begin position="550"/>
        <end position="571"/>
    </location>
</feature>
<dbReference type="AlphaFoldDB" id="A0A9Q1ENI3"/>
<evidence type="ECO:0000313" key="2">
    <source>
        <dbReference type="EMBL" id="KAJ8342057.1"/>
    </source>
</evidence>
<dbReference type="EMBL" id="JAINUF010000014">
    <property type="protein sequence ID" value="KAJ8342057.1"/>
    <property type="molecule type" value="Genomic_DNA"/>
</dbReference>
<feature type="region of interest" description="Disordered" evidence="1">
    <location>
        <begin position="541"/>
        <end position="574"/>
    </location>
</feature>